<organism evidence="2">
    <name type="scientific">freshwater metagenome</name>
    <dbReference type="NCBI Taxonomy" id="449393"/>
    <lineage>
        <taxon>unclassified sequences</taxon>
        <taxon>metagenomes</taxon>
        <taxon>ecological metagenomes</taxon>
    </lineage>
</organism>
<dbReference type="EMBL" id="CAFBPN010000013">
    <property type="protein sequence ID" value="CAB5013477.1"/>
    <property type="molecule type" value="Genomic_DNA"/>
</dbReference>
<accession>A0A6J7Q757</accession>
<protein>
    <submittedName>
        <fullName evidence="2">Unannotated protein</fullName>
    </submittedName>
</protein>
<sequence>MKCVVVGAGLSGLIAAQTLQQDDHEVLVLDKGRSVGGRLATRRIGNATFDHGAQFFTVRNNAFAEHVDVWLREGVVREWCKGFTSAGDGFPRYVGDKGMTSIAKYLATGLDVRCNSLVFSLGKEGEQWEVQLDDGTSIMCDAVVMTCPIAQSFGLAYTTGIELPEELRVVDYHRTLGLLAVLDGPSAVPAPGGMQNPDDVFSFIGDNFAKGISAQHALTFHAGSAWSAAHWDDSLEDGLAELTHHAQPYLGNAKIVESNYKKWRFATPITQFPERCWLHESGTFVLAGDAFAEPRVEGAVLSGLAAAAALRN</sequence>
<dbReference type="Gene3D" id="3.90.660.10">
    <property type="match status" value="1"/>
</dbReference>
<reference evidence="2" key="1">
    <citation type="submission" date="2020-05" db="EMBL/GenBank/DDBJ databases">
        <authorList>
            <person name="Chiriac C."/>
            <person name="Salcher M."/>
            <person name="Ghai R."/>
            <person name="Kavagutti S V."/>
        </authorList>
    </citation>
    <scope>NUCLEOTIDE SEQUENCE</scope>
</reference>
<dbReference type="AlphaFoldDB" id="A0A6J7Q757"/>
<evidence type="ECO:0000313" key="2">
    <source>
        <dbReference type="EMBL" id="CAB5013477.1"/>
    </source>
</evidence>
<dbReference type="SUPFAM" id="SSF51905">
    <property type="entry name" value="FAD/NAD(P)-binding domain"/>
    <property type="match status" value="1"/>
</dbReference>
<feature type="domain" description="Amine oxidase" evidence="1">
    <location>
        <begin position="70"/>
        <end position="310"/>
    </location>
</feature>
<proteinExistence type="predicted"/>
<dbReference type="PANTHER" id="PTHR16128:SF5">
    <property type="entry name" value="FAD_NAD(P)-BINDING OXIDOREDUCTASE FAMILY PROTEIN"/>
    <property type="match status" value="1"/>
</dbReference>
<dbReference type="Pfam" id="PF01593">
    <property type="entry name" value="Amino_oxidase"/>
    <property type="match status" value="1"/>
</dbReference>
<dbReference type="InterPro" id="IPR036188">
    <property type="entry name" value="FAD/NAD-bd_sf"/>
</dbReference>
<dbReference type="GO" id="GO:0016491">
    <property type="term" value="F:oxidoreductase activity"/>
    <property type="evidence" value="ECO:0007669"/>
    <property type="project" value="InterPro"/>
</dbReference>
<evidence type="ECO:0000259" key="1">
    <source>
        <dbReference type="Pfam" id="PF01593"/>
    </source>
</evidence>
<dbReference type="PANTHER" id="PTHR16128">
    <property type="entry name" value="FAD/NAD(P)-BINDING OXIDOREDUCTASE FAMILY PROTEIN"/>
    <property type="match status" value="1"/>
</dbReference>
<dbReference type="Pfam" id="PF13450">
    <property type="entry name" value="NAD_binding_8"/>
    <property type="match status" value="1"/>
</dbReference>
<dbReference type="InterPro" id="IPR002937">
    <property type="entry name" value="Amino_oxidase"/>
</dbReference>
<name>A0A6J7Q757_9ZZZZ</name>
<gene>
    <name evidence="2" type="ORF">UFOPK4098_00430</name>
</gene>
<dbReference type="Gene3D" id="3.50.50.60">
    <property type="entry name" value="FAD/NAD(P)-binding domain"/>
    <property type="match status" value="1"/>
</dbReference>